<proteinExistence type="predicted"/>
<keyword evidence="1" id="KW-0540">Nuclease</keyword>
<evidence type="ECO:0000256" key="3">
    <source>
        <dbReference type="ARBA" id="ARBA00022801"/>
    </source>
</evidence>
<dbReference type="GO" id="GO:0003676">
    <property type="term" value="F:nucleic acid binding"/>
    <property type="evidence" value="ECO:0007669"/>
    <property type="project" value="InterPro"/>
</dbReference>
<keyword evidence="2" id="KW-0255">Endonuclease</keyword>
<evidence type="ECO:0000313" key="6">
    <source>
        <dbReference type="EMBL" id="TGJ99870.1"/>
    </source>
</evidence>
<keyword evidence="4" id="KW-1133">Transmembrane helix</keyword>
<gene>
    <name evidence="6" type="ORF">EHO57_14015</name>
</gene>
<dbReference type="SUPFAM" id="SSF50199">
    <property type="entry name" value="Staphylococcal nuclease"/>
    <property type="match status" value="1"/>
</dbReference>
<dbReference type="Gene3D" id="2.40.50.90">
    <property type="match status" value="1"/>
</dbReference>
<dbReference type="PANTHER" id="PTHR12302:SF3">
    <property type="entry name" value="SERINE_THREONINE-PROTEIN KINASE 31"/>
    <property type="match status" value="1"/>
</dbReference>
<protein>
    <submittedName>
        <fullName evidence="6">Nuclease</fullName>
    </submittedName>
</protein>
<keyword evidence="4" id="KW-0472">Membrane</keyword>
<dbReference type="Pfam" id="PF00565">
    <property type="entry name" value="SNase"/>
    <property type="match status" value="1"/>
</dbReference>
<organism evidence="6 7">
    <name type="scientific">Leptospira langatensis</name>
    <dbReference type="NCBI Taxonomy" id="2484983"/>
    <lineage>
        <taxon>Bacteria</taxon>
        <taxon>Pseudomonadati</taxon>
        <taxon>Spirochaetota</taxon>
        <taxon>Spirochaetia</taxon>
        <taxon>Leptospirales</taxon>
        <taxon>Leptospiraceae</taxon>
        <taxon>Leptospira</taxon>
    </lineage>
</organism>
<dbReference type="EMBL" id="RQER01000008">
    <property type="protein sequence ID" value="TGJ99870.1"/>
    <property type="molecule type" value="Genomic_DNA"/>
</dbReference>
<dbReference type="AlphaFoldDB" id="A0A5R2ATH8"/>
<dbReference type="GO" id="GO:0016787">
    <property type="term" value="F:hydrolase activity"/>
    <property type="evidence" value="ECO:0007669"/>
    <property type="project" value="UniProtKB-KW"/>
</dbReference>
<sequence length="181" mass="21087">MQKNHVFSIFRRVPSFDVGPFFLIVVAIAFVITTDLRAETVIGEVVRVLDGDTIIVAREQERIVIRLSDIDCPEKDQEFGREAKEAISGFVMHKNVSVLIRGKDRYGRTIGTVYLSGDNINFRMIESGFAWWFYKYSRDELYRDAEILARKQNRGLWLNPSPLPPWEFRKLKTLRKKSNET</sequence>
<name>A0A5R2ATH8_9LEPT</name>
<keyword evidence="3" id="KW-0378">Hydrolase</keyword>
<dbReference type="InterPro" id="IPR035437">
    <property type="entry name" value="SNase_OB-fold_sf"/>
</dbReference>
<feature type="transmembrane region" description="Helical" evidence="4">
    <location>
        <begin position="12"/>
        <end position="32"/>
    </location>
</feature>
<keyword evidence="4" id="KW-0812">Transmembrane</keyword>
<dbReference type="PROSITE" id="PS01123">
    <property type="entry name" value="TNASE_1"/>
    <property type="match status" value="1"/>
</dbReference>
<dbReference type="PANTHER" id="PTHR12302">
    <property type="entry name" value="EBNA2 BINDING PROTEIN P100"/>
    <property type="match status" value="1"/>
</dbReference>
<evidence type="ECO:0000256" key="4">
    <source>
        <dbReference type="SAM" id="Phobius"/>
    </source>
</evidence>
<dbReference type="RefSeq" id="WP_135698376.1">
    <property type="nucleotide sequence ID" value="NZ_RQER01000008.1"/>
</dbReference>
<dbReference type="SMART" id="SM00318">
    <property type="entry name" value="SNc"/>
    <property type="match status" value="1"/>
</dbReference>
<dbReference type="InterPro" id="IPR016071">
    <property type="entry name" value="Staphylococal_nuclease_OB-fold"/>
</dbReference>
<reference evidence="6 7" key="1">
    <citation type="journal article" date="2019" name="PLoS Negl. Trop. Dis.">
        <title>Revisiting the worldwide diversity of Leptospira species in the environment.</title>
        <authorList>
            <person name="Vincent A.T."/>
            <person name="Schiettekatte O."/>
            <person name="Bourhy P."/>
            <person name="Veyrier F.J."/>
            <person name="Picardeau M."/>
        </authorList>
    </citation>
    <scope>NUCLEOTIDE SEQUENCE [LARGE SCALE GENOMIC DNA]</scope>
    <source>
        <strain evidence="6 7">SSW18</strain>
    </source>
</reference>
<accession>A0A5R2ATH8</accession>
<evidence type="ECO:0000256" key="1">
    <source>
        <dbReference type="ARBA" id="ARBA00022722"/>
    </source>
</evidence>
<dbReference type="Proteomes" id="UP000297946">
    <property type="component" value="Unassembled WGS sequence"/>
</dbReference>
<evidence type="ECO:0000256" key="2">
    <source>
        <dbReference type="ARBA" id="ARBA00022759"/>
    </source>
</evidence>
<feature type="domain" description="TNase-like" evidence="5">
    <location>
        <begin position="39"/>
        <end position="159"/>
    </location>
</feature>
<dbReference type="PROSITE" id="PS50830">
    <property type="entry name" value="TNASE_3"/>
    <property type="match status" value="1"/>
</dbReference>
<evidence type="ECO:0000313" key="7">
    <source>
        <dbReference type="Proteomes" id="UP000297946"/>
    </source>
</evidence>
<dbReference type="InterPro" id="IPR002071">
    <property type="entry name" value="Thermonucl_AS"/>
</dbReference>
<evidence type="ECO:0000259" key="5">
    <source>
        <dbReference type="PROSITE" id="PS50830"/>
    </source>
</evidence>
<comment type="caution">
    <text evidence="6">The sequence shown here is derived from an EMBL/GenBank/DDBJ whole genome shotgun (WGS) entry which is preliminary data.</text>
</comment>
<dbReference type="GO" id="GO:0004519">
    <property type="term" value="F:endonuclease activity"/>
    <property type="evidence" value="ECO:0007669"/>
    <property type="project" value="UniProtKB-KW"/>
</dbReference>